<protein>
    <submittedName>
        <fullName evidence="8">CPK1 protein</fullName>
    </submittedName>
</protein>
<evidence type="ECO:0000256" key="6">
    <source>
        <dbReference type="PIRSR" id="PIRSR630616-2"/>
    </source>
</evidence>
<dbReference type="OrthoDB" id="289469at2759"/>
<evidence type="ECO:0000313" key="9">
    <source>
        <dbReference type="Proteomes" id="UP000601435"/>
    </source>
</evidence>
<dbReference type="InterPro" id="IPR011009">
    <property type="entry name" value="Kinase-like_dom_sf"/>
</dbReference>
<feature type="binding site" evidence="6">
    <location>
        <position position="71"/>
    </location>
    <ligand>
        <name>ATP</name>
        <dbReference type="ChEBI" id="CHEBI:30616"/>
    </ligand>
</feature>
<feature type="non-terminal residue" evidence="8">
    <location>
        <position position="153"/>
    </location>
</feature>
<comment type="caution">
    <text evidence="8">The sequence shown here is derived from an EMBL/GenBank/DDBJ whole genome shotgun (WGS) entry which is preliminary data.</text>
</comment>
<keyword evidence="3 6" id="KW-0547">Nucleotide-binding</keyword>
<dbReference type="SUPFAM" id="SSF56112">
    <property type="entry name" value="Protein kinase-like (PK-like)"/>
    <property type="match status" value="1"/>
</dbReference>
<dbReference type="Proteomes" id="UP000601435">
    <property type="component" value="Unassembled WGS sequence"/>
</dbReference>
<dbReference type="PROSITE" id="PS50011">
    <property type="entry name" value="PROTEIN_KINASE_DOM"/>
    <property type="match status" value="1"/>
</dbReference>
<dbReference type="EMBL" id="CAJNJA010086708">
    <property type="protein sequence ID" value="CAE7938618.1"/>
    <property type="molecule type" value="Genomic_DNA"/>
</dbReference>
<dbReference type="PANTHER" id="PTHR24350">
    <property type="entry name" value="SERINE/THREONINE-PROTEIN KINASE IAL-RELATED"/>
    <property type="match status" value="1"/>
</dbReference>
<feature type="domain" description="Protein kinase" evidence="7">
    <location>
        <begin position="41"/>
        <end position="153"/>
    </location>
</feature>
<reference evidence="8" key="1">
    <citation type="submission" date="2021-02" db="EMBL/GenBank/DDBJ databases">
        <authorList>
            <person name="Dougan E. K."/>
            <person name="Rhodes N."/>
            <person name="Thang M."/>
            <person name="Chan C."/>
        </authorList>
    </citation>
    <scope>NUCLEOTIDE SEQUENCE</scope>
</reference>
<keyword evidence="9" id="KW-1185">Reference proteome</keyword>
<dbReference type="InterPro" id="IPR030616">
    <property type="entry name" value="Aur-like"/>
</dbReference>
<evidence type="ECO:0000256" key="4">
    <source>
        <dbReference type="ARBA" id="ARBA00022777"/>
    </source>
</evidence>
<keyword evidence="2" id="KW-0808">Transferase</keyword>
<evidence type="ECO:0000256" key="2">
    <source>
        <dbReference type="ARBA" id="ARBA00022679"/>
    </source>
</evidence>
<evidence type="ECO:0000256" key="3">
    <source>
        <dbReference type="ARBA" id="ARBA00022741"/>
    </source>
</evidence>
<sequence>LDELEAFQLVKFVLRRARDRMMPSNVMRVGQLPRKDLQKEFELVKKLGAGGQGAVYLAKEKTRSGPERVVKFFTKAGAQLALDDLKEEVNILRCLDHPAIARVLDIFEDPQNVYLVAEPYFGGDLTDLMNKAAKHNVQPTHEWLGKIFRQILE</sequence>
<name>A0A813C424_9DINO</name>
<keyword evidence="1" id="KW-0723">Serine/threonine-protein kinase</keyword>
<dbReference type="GO" id="GO:0005524">
    <property type="term" value="F:ATP binding"/>
    <property type="evidence" value="ECO:0007669"/>
    <property type="project" value="UniProtKB-KW"/>
</dbReference>
<keyword evidence="5 6" id="KW-0067">ATP-binding</keyword>
<keyword evidence="4" id="KW-0418">Kinase</keyword>
<accession>A0A813C424</accession>
<gene>
    <name evidence="8" type="primary">CPK1</name>
    <name evidence="8" type="ORF">SNEC2469_LOCUS33219</name>
</gene>
<dbReference type="GO" id="GO:0004674">
    <property type="term" value="F:protein serine/threonine kinase activity"/>
    <property type="evidence" value="ECO:0007669"/>
    <property type="project" value="UniProtKB-KW"/>
</dbReference>
<evidence type="ECO:0000259" key="7">
    <source>
        <dbReference type="PROSITE" id="PS50011"/>
    </source>
</evidence>
<evidence type="ECO:0000256" key="1">
    <source>
        <dbReference type="ARBA" id="ARBA00022527"/>
    </source>
</evidence>
<dbReference type="InterPro" id="IPR000719">
    <property type="entry name" value="Prot_kinase_dom"/>
</dbReference>
<feature type="non-terminal residue" evidence="8">
    <location>
        <position position="1"/>
    </location>
</feature>
<proteinExistence type="predicted"/>
<dbReference type="Pfam" id="PF00069">
    <property type="entry name" value="Pkinase"/>
    <property type="match status" value="1"/>
</dbReference>
<evidence type="ECO:0000256" key="5">
    <source>
        <dbReference type="ARBA" id="ARBA00022840"/>
    </source>
</evidence>
<organism evidence="8 9">
    <name type="scientific">Symbiodinium necroappetens</name>
    <dbReference type="NCBI Taxonomy" id="1628268"/>
    <lineage>
        <taxon>Eukaryota</taxon>
        <taxon>Sar</taxon>
        <taxon>Alveolata</taxon>
        <taxon>Dinophyceae</taxon>
        <taxon>Suessiales</taxon>
        <taxon>Symbiodiniaceae</taxon>
        <taxon>Symbiodinium</taxon>
    </lineage>
</organism>
<evidence type="ECO:0000313" key="8">
    <source>
        <dbReference type="EMBL" id="CAE7938618.1"/>
    </source>
</evidence>
<dbReference type="Gene3D" id="1.10.510.10">
    <property type="entry name" value="Transferase(Phosphotransferase) domain 1"/>
    <property type="match status" value="1"/>
</dbReference>
<dbReference type="AlphaFoldDB" id="A0A813C424"/>